<proteinExistence type="predicted"/>
<protein>
    <submittedName>
        <fullName evidence="1">Uncharacterized protein</fullName>
    </submittedName>
</protein>
<reference evidence="2" key="1">
    <citation type="submission" date="2023-07" db="EMBL/GenBank/DDBJ databases">
        <title>Structural and functional analysis of rice phyllospheric bacteria for their antimicrobial properties and defense elicitation against blast disease.</title>
        <authorList>
            <person name="Sahu K.P."/>
            <person name="Asharani P."/>
            <person name="Kumar M."/>
            <person name="Reddy B."/>
            <person name="Kumar A."/>
        </authorList>
    </citation>
    <scope>NUCLEOTIDE SEQUENCE [LARGE SCALE GENOMIC DNA]</scope>
    <source>
        <strain evidence="2">OsEp_Plm_30P10</strain>
    </source>
</reference>
<evidence type="ECO:0000313" key="2">
    <source>
        <dbReference type="Proteomes" id="UP001288620"/>
    </source>
</evidence>
<gene>
    <name evidence="1" type="ORF">N4G40_13925</name>
</gene>
<name>A0ABU5LHE1_9GAMM</name>
<dbReference type="RefSeq" id="WP_322543215.1">
    <property type="nucleotide sequence ID" value="NZ_JAOBTT010000001.1"/>
</dbReference>
<comment type="caution">
    <text evidence="1">The sequence shown here is derived from an EMBL/GenBank/DDBJ whole genome shotgun (WGS) entry which is preliminary data.</text>
</comment>
<keyword evidence="2" id="KW-1185">Reference proteome</keyword>
<dbReference type="Proteomes" id="UP001288620">
    <property type="component" value="Unassembled WGS sequence"/>
</dbReference>
<organism evidence="1 2">
    <name type="scientific">Pantoea eucrina</name>
    <dbReference type="NCBI Taxonomy" id="472693"/>
    <lineage>
        <taxon>Bacteria</taxon>
        <taxon>Pseudomonadati</taxon>
        <taxon>Pseudomonadota</taxon>
        <taxon>Gammaproteobacteria</taxon>
        <taxon>Enterobacterales</taxon>
        <taxon>Erwiniaceae</taxon>
        <taxon>Pantoea</taxon>
    </lineage>
</organism>
<dbReference type="EMBL" id="JAOBTT010000001">
    <property type="protein sequence ID" value="MDZ7279358.1"/>
    <property type="molecule type" value="Genomic_DNA"/>
</dbReference>
<sequence length="63" mass="7358">MNINNVIPYAPVVHDDIDAKMPSLPADERTDEANKVLIKKLLWDHSWRVFLQQTTTPPETEEW</sequence>
<evidence type="ECO:0000313" key="1">
    <source>
        <dbReference type="EMBL" id="MDZ7279358.1"/>
    </source>
</evidence>
<accession>A0ABU5LHE1</accession>